<dbReference type="Gramene" id="rna-AYBTSS11_LOCUS26903">
    <property type="protein sequence ID" value="CAJ1974818.1"/>
    <property type="gene ID" value="gene-AYBTSS11_LOCUS26903"/>
</dbReference>
<proteinExistence type="predicted"/>
<name>A0AA86SXJ6_9FABA</name>
<gene>
    <name evidence="1" type="ORF">AYBTSS11_LOCUS26903</name>
</gene>
<dbReference type="EMBL" id="OY731406">
    <property type="protein sequence ID" value="CAJ1974818.1"/>
    <property type="molecule type" value="Genomic_DNA"/>
</dbReference>
<sequence>METAKIRVPHGVRVRGNLATTNCEDSNRGSEWCVVVVGGAVRGEGFTVEGGAELTILVDEDNGEWVSEGHDWAMMAAGDLEEVEDGGEEWWLELEVREAYGW</sequence>
<evidence type="ECO:0000313" key="2">
    <source>
        <dbReference type="Proteomes" id="UP001189624"/>
    </source>
</evidence>
<evidence type="ECO:0000313" key="1">
    <source>
        <dbReference type="EMBL" id="CAJ1974818.1"/>
    </source>
</evidence>
<protein>
    <submittedName>
        <fullName evidence="1">Uncharacterized protein</fullName>
    </submittedName>
</protein>
<organism evidence="1 2">
    <name type="scientific">Sphenostylis stenocarpa</name>
    <dbReference type="NCBI Taxonomy" id="92480"/>
    <lineage>
        <taxon>Eukaryota</taxon>
        <taxon>Viridiplantae</taxon>
        <taxon>Streptophyta</taxon>
        <taxon>Embryophyta</taxon>
        <taxon>Tracheophyta</taxon>
        <taxon>Spermatophyta</taxon>
        <taxon>Magnoliopsida</taxon>
        <taxon>eudicotyledons</taxon>
        <taxon>Gunneridae</taxon>
        <taxon>Pentapetalae</taxon>
        <taxon>rosids</taxon>
        <taxon>fabids</taxon>
        <taxon>Fabales</taxon>
        <taxon>Fabaceae</taxon>
        <taxon>Papilionoideae</taxon>
        <taxon>50 kb inversion clade</taxon>
        <taxon>NPAAA clade</taxon>
        <taxon>indigoferoid/millettioid clade</taxon>
        <taxon>Phaseoleae</taxon>
        <taxon>Sphenostylis</taxon>
    </lineage>
</organism>
<accession>A0AA86SXJ6</accession>
<keyword evidence="2" id="KW-1185">Reference proteome</keyword>
<reference evidence="1" key="1">
    <citation type="submission" date="2023-10" db="EMBL/GenBank/DDBJ databases">
        <authorList>
            <person name="Domelevo Entfellner J.-B."/>
        </authorList>
    </citation>
    <scope>NUCLEOTIDE SEQUENCE</scope>
</reference>
<dbReference type="AlphaFoldDB" id="A0AA86SXJ6"/>
<dbReference type="Proteomes" id="UP001189624">
    <property type="component" value="Chromosome 9"/>
</dbReference>